<protein>
    <submittedName>
        <fullName evidence="3">T9SS type A sorting domain-containing protein</fullName>
    </submittedName>
</protein>
<comment type="caution">
    <text evidence="3">The sequence shown here is derived from an EMBL/GenBank/DDBJ whole genome shotgun (WGS) entry which is preliminary data.</text>
</comment>
<dbReference type="Gene3D" id="2.60.120.260">
    <property type="entry name" value="Galactose-binding domain-like"/>
    <property type="match status" value="2"/>
</dbReference>
<organism evidence="3 4">
    <name type="scientific">Psychroserpens luteus</name>
    <dbReference type="NCBI Taxonomy" id="1434066"/>
    <lineage>
        <taxon>Bacteria</taxon>
        <taxon>Pseudomonadati</taxon>
        <taxon>Bacteroidota</taxon>
        <taxon>Flavobacteriia</taxon>
        <taxon>Flavobacteriales</taxon>
        <taxon>Flavobacteriaceae</taxon>
        <taxon>Psychroserpens</taxon>
    </lineage>
</organism>
<reference evidence="4" key="1">
    <citation type="journal article" date="2019" name="Int. J. Syst. Evol. Microbiol.">
        <title>The Global Catalogue of Microorganisms (GCM) 10K type strain sequencing project: providing services to taxonomists for standard genome sequencing and annotation.</title>
        <authorList>
            <consortium name="The Broad Institute Genomics Platform"/>
            <consortium name="The Broad Institute Genome Sequencing Center for Infectious Disease"/>
            <person name="Wu L."/>
            <person name="Ma J."/>
        </authorList>
    </citation>
    <scope>NUCLEOTIDE SEQUENCE [LARGE SCALE GENOMIC DNA]</scope>
    <source>
        <strain evidence="4">KCTC 32514</strain>
    </source>
</reference>
<accession>A0ABW5ZNJ6</accession>
<dbReference type="InterPro" id="IPR026444">
    <property type="entry name" value="Secre_tail"/>
</dbReference>
<dbReference type="EMBL" id="JBHUOS010000001">
    <property type="protein sequence ID" value="MFD2914497.1"/>
    <property type="molecule type" value="Genomic_DNA"/>
</dbReference>
<sequence length="577" mass="61885">MMKKITLMVTLMTISLGYSQSLPFDFSDPIQLMNGDGGAATSLTTDPDNASDDVMQIDGVAAPWDNAQINFAENVDLSDDGNNTMTFRIKPVNGTGSGNHLLKFEDGTTGNTELAFTTTGTDWQNISLDFPAGLGNYGRIVIFTDAGDASAGVSDTYLVDDLAGGTNIAPPPPPEAFLPIDFSDTYELFSGEGAVTSLTTDPDDATDDVMQVTSGGGDWDNAQIIFAQNVNLSDDANNTISFRINPLNGTGSNNHLLKFEQGTTGDAEVAFNTTGTGWQNISLDFPAGLGNYAKMILFTDAGSTGQDTYLVDDFAGATNVVPVEDPEAAPIPSVPNGETYSIYNDTNGYTTVFPVAYSFGTIEGEPDLDPGTGENKALKFNFAFAGWGQGEGGPDDVSAYNYVNFMYWAQPGVPGFQFNMISNNGGVTEHTYEIGTQEAVVTGQWTQVSIPMSYFTNIGFASTHFFQWKCDAFMQVVTDPGTVFFDNLILTQNPLSVNEFDTAQFSAYPNPTNDNWNISSSISINTVVVYDILGKKVMSLSPNQNEIVIDASTINSGMYFAKIASDNGSKTIRLIKE</sequence>
<dbReference type="NCBIfam" id="TIGR04183">
    <property type="entry name" value="Por_Secre_tail"/>
    <property type="match status" value="1"/>
</dbReference>
<evidence type="ECO:0000259" key="2">
    <source>
        <dbReference type="Pfam" id="PF18962"/>
    </source>
</evidence>
<keyword evidence="1" id="KW-0732">Signal</keyword>
<dbReference type="SUPFAM" id="SSF49785">
    <property type="entry name" value="Galactose-binding domain-like"/>
    <property type="match status" value="1"/>
</dbReference>
<keyword evidence="4" id="KW-1185">Reference proteome</keyword>
<evidence type="ECO:0000313" key="4">
    <source>
        <dbReference type="Proteomes" id="UP001597548"/>
    </source>
</evidence>
<evidence type="ECO:0000256" key="1">
    <source>
        <dbReference type="ARBA" id="ARBA00022729"/>
    </source>
</evidence>
<dbReference type="Pfam" id="PF18962">
    <property type="entry name" value="Por_Secre_tail"/>
    <property type="match status" value="1"/>
</dbReference>
<proteinExistence type="predicted"/>
<name>A0ABW5ZNJ6_9FLAO</name>
<dbReference type="InterPro" id="IPR008979">
    <property type="entry name" value="Galactose-bd-like_sf"/>
</dbReference>
<feature type="domain" description="Secretion system C-terminal sorting" evidence="2">
    <location>
        <begin position="508"/>
        <end position="573"/>
    </location>
</feature>
<dbReference type="Proteomes" id="UP001597548">
    <property type="component" value="Unassembled WGS sequence"/>
</dbReference>
<gene>
    <name evidence="3" type="ORF">ACFS29_02520</name>
</gene>
<dbReference type="Gene3D" id="2.60.120.430">
    <property type="entry name" value="Galactose-binding lectin"/>
    <property type="match status" value="1"/>
</dbReference>
<evidence type="ECO:0000313" key="3">
    <source>
        <dbReference type="EMBL" id="MFD2914497.1"/>
    </source>
</evidence>
<dbReference type="RefSeq" id="WP_194507818.1">
    <property type="nucleotide sequence ID" value="NZ_JADILU010000003.1"/>
</dbReference>